<protein>
    <recommendedName>
        <fullName evidence="3">Regulatory protein RecX</fullName>
    </recommendedName>
</protein>
<gene>
    <name evidence="7" type="ORF">DBW96_04310</name>
</gene>
<dbReference type="Pfam" id="PF02631">
    <property type="entry name" value="RecX_HTH2"/>
    <property type="match status" value="1"/>
</dbReference>
<evidence type="ECO:0000256" key="2">
    <source>
        <dbReference type="ARBA" id="ARBA00009695"/>
    </source>
</evidence>
<dbReference type="EMBL" id="QOPE01000038">
    <property type="protein sequence ID" value="RCL39737.1"/>
    <property type="molecule type" value="Genomic_DNA"/>
</dbReference>
<dbReference type="PANTHER" id="PTHR33602:SF1">
    <property type="entry name" value="REGULATORY PROTEIN RECX FAMILY PROTEIN"/>
    <property type="match status" value="1"/>
</dbReference>
<dbReference type="Proteomes" id="UP000253307">
    <property type="component" value="Unassembled WGS sequence"/>
</dbReference>
<evidence type="ECO:0000313" key="7">
    <source>
        <dbReference type="EMBL" id="RCL39737.1"/>
    </source>
</evidence>
<comment type="caution">
    <text evidence="7">The sequence shown here is derived from an EMBL/GenBank/DDBJ whole genome shotgun (WGS) entry which is preliminary data.</text>
</comment>
<reference evidence="7 8" key="1">
    <citation type="journal article" date="2018" name="Microbiome">
        <title>Fine metagenomic profile of the Mediterranean stratified and mixed water columns revealed by assembly and recruitment.</title>
        <authorList>
            <person name="Haro-Moreno J.M."/>
            <person name="Lopez-Perez M."/>
            <person name="De La Torre J.R."/>
            <person name="Picazo A."/>
            <person name="Camacho A."/>
            <person name="Rodriguez-Valera F."/>
        </authorList>
    </citation>
    <scope>NUCLEOTIDE SEQUENCE [LARGE SCALE GENOMIC DNA]</scope>
    <source>
        <strain evidence="7">MED-G82</strain>
    </source>
</reference>
<evidence type="ECO:0000256" key="3">
    <source>
        <dbReference type="ARBA" id="ARBA00018111"/>
    </source>
</evidence>
<dbReference type="InterPro" id="IPR036388">
    <property type="entry name" value="WH-like_DNA-bd_sf"/>
</dbReference>
<evidence type="ECO:0000256" key="4">
    <source>
        <dbReference type="ARBA" id="ARBA00022490"/>
    </source>
</evidence>
<feature type="domain" description="RecX third three-helical" evidence="6">
    <location>
        <begin position="62"/>
        <end position="103"/>
    </location>
</feature>
<dbReference type="GO" id="GO:0005737">
    <property type="term" value="C:cytoplasm"/>
    <property type="evidence" value="ECO:0007669"/>
    <property type="project" value="UniProtKB-SubCell"/>
</dbReference>
<evidence type="ECO:0000313" key="8">
    <source>
        <dbReference type="Proteomes" id="UP000253307"/>
    </source>
</evidence>
<accession>A0A368BS96</accession>
<dbReference type="InterPro" id="IPR053924">
    <property type="entry name" value="RecX_HTH_2nd"/>
</dbReference>
<proteinExistence type="inferred from homology"/>
<dbReference type="InterPro" id="IPR053925">
    <property type="entry name" value="RecX_HTH_3rd"/>
</dbReference>
<evidence type="ECO:0000259" key="5">
    <source>
        <dbReference type="Pfam" id="PF02631"/>
    </source>
</evidence>
<feature type="domain" description="RecX second three-helical" evidence="5">
    <location>
        <begin position="14"/>
        <end position="53"/>
    </location>
</feature>
<dbReference type="Pfam" id="PF21981">
    <property type="entry name" value="RecX_HTH3"/>
    <property type="match status" value="1"/>
</dbReference>
<comment type="similarity">
    <text evidence="2">Belongs to the RecX family.</text>
</comment>
<evidence type="ECO:0000259" key="6">
    <source>
        <dbReference type="Pfam" id="PF21981"/>
    </source>
</evidence>
<name>A0A368BS96_9GAMM</name>
<dbReference type="GO" id="GO:0006282">
    <property type="term" value="P:regulation of DNA repair"/>
    <property type="evidence" value="ECO:0007669"/>
    <property type="project" value="InterPro"/>
</dbReference>
<sequence length="106" mass="12530">NETLDKLNINKLLDDARFAEMYVMARAKKGFGPQRIKMELQQKQVGSIEITDAIETFEGWDDILRHELEKKYKQPSEDFKEIMKRKQFLYNRGFSQAQIESVLDQS</sequence>
<comment type="subcellular location">
    <subcellularLocation>
        <location evidence="1">Cytoplasm</location>
    </subcellularLocation>
</comment>
<dbReference type="PANTHER" id="PTHR33602">
    <property type="entry name" value="REGULATORY PROTEIN RECX FAMILY PROTEIN"/>
    <property type="match status" value="1"/>
</dbReference>
<organism evidence="7 8">
    <name type="scientific">SAR86 cluster bacterium</name>
    <dbReference type="NCBI Taxonomy" id="2030880"/>
    <lineage>
        <taxon>Bacteria</taxon>
        <taxon>Pseudomonadati</taxon>
        <taxon>Pseudomonadota</taxon>
        <taxon>Gammaproteobacteria</taxon>
        <taxon>SAR86 cluster</taxon>
    </lineage>
</organism>
<evidence type="ECO:0000256" key="1">
    <source>
        <dbReference type="ARBA" id="ARBA00004496"/>
    </source>
</evidence>
<dbReference type="Gene3D" id="1.10.10.10">
    <property type="entry name" value="Winged helix-like DNA-binding domain superfamily/Winged helix DNA-binding domain"/>
    <property type="match status" value="2"/>
</dbReference>
<dbReference type="AlphaFoldDB" id="A0A368BS96"/>
<keyword evidence="4" id="KW-0963">Cytoplasm</keyword>
<feature type="non-terminal residue" evidence="7">
    <location>
        <position position="1"/>
    </location>
</feature>
<dbReference type="InterPro" id="IPR003783">
    <property type="entry name" value="Regulatory_RecX"/>
</dbReference>